<dbReference type="EMBL" id="CP003280">
    <property type="protein sequence ID" value="AFL81592.1"/>
    <property type="molecule type" value="Genomic_DNA"/>
</dbReference>
<accession>I3YX74</accession>
<dbReference type="Proteomes" id="UP000006049">
    <property type="component" value="Chromosome"/>
</dbReference>
<dbReference type="AlphaFoldDB" id="I3YX74"/>
<name>I3YX74_AEQSU</name>
<dbReference type="RefSeq" id="WP_014782845.1">
    <property type="nucleotide sequence ID" value="NC_018013.1"/>
</dbReference>
<dbReference type="KEGG" id="asl:Aeqsu_2130"/>
<evidence type="ECO:0000313" key="2">
    <source>
        <dbReference type="Proteomes" id="UP000006049"/>
    </source>
</evidence>
<gene>
    <name evidence="1" type="ordered locus">Aeqsu_2130</name>
</gene>
<dbReference type="eggNOG" id="ENOG5033D2V">
    <property type="taxonomic scope" value="Bacteria"/>
</dbReference>
<dbReference type="OrthoDB" id="9870091at2"/>
<protein>
    <submittedName>
        <fullName evidence="1">Uncharacterized protein</fullName>
    </submittedName>
</protein>
<reference evidence="1 2" key="1">
    <citation type="submission" date="2012-06" db="EMBL/GenBank/DDBJ databases">
        <title>The complete genome of Aequorivita sublithincola DSM 14238.</title>
        <authorList>
            <consortium name="US DOE Joint Genome Institute (JGI-PGF)"/>
            <person name="Lucas S."/>
            <person name="Copeland A."/>
            <person name="Lapidus A."/>
            <person name="Goodwin L."/>
            <person name="Pitluck S."/>
            <person name="Peters L."/>
            <person name="Munk A.C.C."/>
            <person name="Kyrpides N."/>
            <person name="Mavromatis K."/>
            <person name="Pagani I."/>
            <person name="Ivanova N."/>
            <person name="Ovchinnikova G."/>
            <person name="Zeytun A."/>
            <person name="Detter J.C."/>
            <person name="Han C."/>
            <person name="Land M."/>
            <person name="Hauser L."/>
            <person name="Markowitz V."/>
            <person name="Cheng J.-F."/>
            <person name="Hugenholtz P."/>
            <person name="Woyke T."/>
            <person name="Wu D."/>
            <person name="Tindall B."/>
            <person name="Faehnrich R."/>
            <person name="Brambilla E."/>
            <person name="Klenk H.-P."/>
            <person name="Eisen J.A."/>
        </authorList>
    </citation>
    <scope>NUCLEOTIDE SEQUENCE [LARGE SCALE GENOMIC DNA]</scope>
    <source>
        <strain evidence="2">DSM 14238 / LMG 21431 / ACAM 643 / 9-3</strain>
    </source>
</reference>
<organism evidence="1 2">
    <name type="scientific">Aequorivita sublithincola (strain DSM 14238 / LMG 21431 / ACAM 643 / 9-3)</name>
    <dbReference type="NCBI Taxonomy" id="746697"/>
    <lineage>
        <taxon>Bacteria</taxon>
        <taxon>Pseudomonadati</taxon>
        <taxon>Bacteroidota</taxon>
        <taxon>Flavobacteriia</taxon>
        <taxon>Flavobacteriales</taxon>
        <taxon>Flavobacteriaceae</taxon>
        <taxon>Aequorivita</taxon>
    </lineage>
</organism>
<evidence type="ECO:0000313" key="1">
    <source>
        <dbReference type="EMBL" id="AFL81592.1"/>
    </source>
</evidence>
<dbReference type="STRING" id="746697.Aeqsu_2130"/>
<proteinExistence type="predicted"/>
<keyword evidence="2" id="KW-1185">Reference proteome</keyword>
<sequence>MIKSKIKIDQPRVMQIADLENAVINAFIHYDTSYLEPLNPEGVYSYNNKNEFIEELKLEIEKLRKDYPKGLCSRGSVCMFCYPESNAFSFYSKSTDEFVMRYVIAQDKDQYKVNLCKNEPIPDGANGLPF</sequence>
<dbReference type="HOGENOM" id="CLU_1933538_0_0_10"/>